<dbReference type="InterPro" id="IPR025421">
    <property type="entry name" value="DUF4148"/>
</dbReference>
<gene>
    <name evidence="3" type="ORF">SAMN05192563_100765</name>
</gene>
<reference evidence="3 4" key="1">
    <citation type="submission" date="2016-10" db="EMBL/GenBank/DDBJ databases">
        <authorList>
            <person name="de Groot N.N."/>
        </authorList>
    </citation>
    <scope>NUCLEOTIDE SEQUENCE [LARGE SCALE GENOMIC DNA]</scope>
    <source>
        <strain evidence="3 4">LMG 27731</strain>
    </source>
</reference>
<evidence type="ECO:0008006" key="5">
    <source>
        <dbReference type="Google" id="ProtNLM"/>
    </source>
</evidence>
<dbReference type="Pfam" id="PF13663">
    <property type="entry name" value="DUF4148"/>
    <property type="match status" value="1"/>
</dbReference>
<proteinExistence type="predicted"/>
<accession>A0A1I7CNG5</accession>
<dbReference type="RefSeq" id="WP_093634736.1">
    <property type="nucleotide sequence ID" value="NZ_FPBH01000007.1"/>
</dbReference>
<name>A0A1I7CNG5_9BURK</name>
<evidence type="ECO:0000313" key="3">
    <source>
        <dbReference type="EMBL" id="SFU00953.1"/>
    </source>
</evidence>
<dbReference type="EMBL" id="FPBH01000007">
    <property type="protein sequence ID" value="SFU00953.1"/>
    <property type="molecule type" value="Genomic_DNA"/>
</dbReference>
<feature type="signal peptide" evidence="2">
    <location>
        <begin position="1"/>
        <end position="22"/>
    </location>
</feature>
<evidence type="ECO:0000256" key="1">
    <source>
        <dbReference type="SAM" id="MobiDB-lite"/>
    </source>
</evidence>
<dbReference type="Proteomes" id="UP000198844">
    <property type="component" value="Unassembled WGS sequence"/>
</dbReference>
<dbReference type="OrthoDB" id="9035269at2"/>
<keyword evidence="2" id="KW-0732">Signal</keyword>
<dbReference type="AlphaFoldDB" id="A0A1I7CNG5"/>
<feature type="chain" id="PRO_5011791442" description="DUF4148 domain-containing protein" evidence="2">
    <location>
        <begin position="23"/>
        <end position="108"/>
    </location>
</feature>
<protein>
    <recommendedName>
        <fullName evidence="5">DUF4148 domain-containing protein</fullName>
    </recommendedName>
</protein>
<feature type="region of interest" description="Disordered" evidence="1">
    <location>
        <begin position="77"/>
        <end position="108"/>
    </location>
</feature>
<evidence type="ECO:0000256" key="2">
    <source>
        <dbReference type="SAM" id="SignalP"/>
    </source>
</evidence>
<feature type="compositionally biased region" description="Polar residues" evidence="1">
    <location>
        <begin position="77"/>
        <end position="100"/>
    </location>
</feature>
<organism evidence="3 4">
    <name type="scientific">Paraburkholderia aspalathi</name>
    <dbReference type="NCBI Taxonomy" id="1324617"/>
    <lineage>
        <taxon>Bacteria</taxon>
        <taxon>Pseudomonadati</taxon>
        <taxon>Pseudomonadota</taxon>
        <taxon>Betaproteobacteria</taxon>
        <taxon>Burkholderiales</taxon>
        <taxon>Burkholderiaceae</taxon>
        <taxon>Paraburkholderia</taxon>
    </lineage>
</organism>
<sequence>MKSLIEAVVIAALITAPLAAFAQSNQPVTRAQVRAELVQLEKAGYNPALSNADDYPANIQAAEARVAAQNGVAQASGYGTATNGSSQAGSRTETTSSSYSAPVVYVGH</sequence>
<evidence type="ECO:0000313" key="4">
    <source>
        <dbReference type="Proteomes" id="UP000198844"/>
    </source>
</evidence>